<dbReference type="InterPro" id="IPR004143">
    <property type="entry name" value="BPL_LPL_catalytic"/>
</dbReference>
<sequence length="282" mass="31019">MDLTTLTGQQAAIFQQNFTKDEAPLSFAHTNALLAHPELHPPLMLHFWTADQTVILGMQDLKLPQLGRGLRVLASDGYGFFVRNSGGLAVIADRGVLNVSLFLPNEDELSINGAYELMTQLFRTAFPSLPIATTEIVHSYCPGKYDLSVRGQKFAGMAQRRNRAGIVVMLYCSIFGNQDARCALLRRFYHEGKAAASSHFTFPVIRSETMTTLSDLLGRPLTLEQATVALLNALADTGIAADMNSMPTLLRDPAYHKALTEATADLHTRNRSLKKMGEHDAI</sequence>
<keyword evidence="2" id="KW-0436">Ligase</keyword>
<dbReference type="GO" id="GO:0016740">
    <property type="term" value="F:transferase activity"/>
    <property type="evidence" value="ECO:0007669"/>
    <property type="project" value="UniProtKB-ARBA"/>
</dbReference>
<name>A0A0C9NZ78_LACPA</name>
<evidence type="ECO:0000259" key="1">
    <source>
        <dbReference type="PROSITE" id="PS51733"/>
    </source>
</evidence>
<proteinExistence type="predicted"/>
<dbReference type="GO" id="GO:0140096">
    <property type="term" value="F:catalytic activity, acting on a protein"/>
    <property type="evidence" value="ECO:0007669"/>
    <property type="project" value="UniProtKB-ARBA"/>
</dbReference>
<dbReference type="Pfam" id="PF21948">
    <property type="entry name" value="LplA-B_cat"/>
    <property type="match status" value="1"/>
</dbReference>
<evidence type="ECO:0000313" key="3">
    <source>
        <dbReference type="Proteomes" id="UP000032552"/>
    </source>
</evidence>
<dbReference type="GO" id="GO:0016874">
    <property type="term" value="F:ligase activity"/>
    <property type="evidence" value="ECO:0007669"/>
    <property type="project" value="UniProtKB-KW"/>
</dbReference>
<comment type="caution">
    <text evidence="2">The sequence shown here is derived from an EMBL/GenBank/DDBJ whole genome shotgun (WGS) entry which is preliminary data.</text>
</comment>
<dbReference type="RefSeq" id="WP_045625302.1">
    <property type="nucleotide sequence ID" value="NZ_BAYM01000151.1"/>
</dbReference>
<dbReference type="GO" id="GO:0009249">
    <property type="term" value="P:protein lipoylation"/>
    <property type="evidence" value="ECO:0007669"/>
    <property type="project" value="UniProtKB-ARBA"/>
</dbReference>
<dbReference type="InterPro" id="IPR050664">
    <property type="entry name" value="Octanoyltrans_LipM/LipL"/>
</dbReference>
<dbReference type="Gene3D" id="3.30.930.10">
    <property type="entry name" value="Bira Bifunctional Protein, Domain 2"/>
    <property type="match status" value="1"/>
</dbReference>
<dbReference type="SUPFAM" id="SSF55681">
    <property type="entry name" value="Class II aaRS and biotin synthetases"/>
    <property type="match status" value="1"/>
</dbReference>
<feature type="domain" description="BPL/LPL catalytic" evidence="1">
    <location>
        <begin position="39"/>
        <end position="221"/>
    </location>
</feature>
<organism evidence="2 3">
    <name type="scientific">Lacticaseibacillus paracasei NRIC 0644</name>
    <dbReference type="NCBI Taxonomy" id="1435038"/>
    <lineage>
        <taxon>Bacteria</taxon>
        <taxon>Bacillati</taxon>
        <taxon>Bacillota</taxon>
        <taxon>Bacilli</taxon>
        <taxon>Lactobacillales</taxon>
        <taxon>Lactobacillaceae</taxon>
        <taxon>Lacticaseibacillus</taxon>
    </lineage>
</organism>
<protein>
    <submittedName>
        <fullName evidence="2">Lipoate--protein ligase A</fullName>
    </submittedName>
</protein>
<dbReference type="InterPro" id="IPR045864">
    <property type="entry name" value="aa-tRNA-synth_II/BPL/LPL"/>
</dbReference>
<evidence type="ECO:0000313" key="2">
    <source>
        <dbReference type="EMBL" id="GAN37350.1"/>
    </source>
</evidence>
<dbReference type="Proteomes" id="UP000032552">
    <property type="component" value="Unassembled WGS sequence"/>
</dbReference>
<dbReference type="PANTHER" id="PTHR43679">
    <property type="entry name" value="OCTANOYLTRANSFERASE LIPM-RELATED"/>
    <property type="match status" value="1"/>
</dbReference>
<reference evidence="3" key="1">
    <citation type="submission" date="2014-05" db="EMBL/GenBank/DDBJ databases">
        <title>Whole genome sequencing of Lactobacillus casei NRIC0644.</title>
        <authorList>
            <person name="Atarashi H."/>
            <person name="Yoshida Y."/>
            <person name="Fujimura S."/>
            <person name="Tanaka N."/>
            <person name="Shiwa Y."/>
            <person name="Yoshikawa H."/>
            <person name="Okada S."/>
            <person name="Nakagawa J."/>
        </authorList>
    </citation>
    <scope>NUCLEOTIDE SEQUENCE [LARGE SCALE GENOMIC DNA]</scope>
    <source>
        <strain evidence="3">NRIC0644</strain>
    </source>
</reference>
<accession>A0A0C9NZ78</accession>
<dbReference type="EMBL" id="BAYM01000151">
    <property type="protein sequence ID" value="GAN37350.1"/>
    <property type="molecule type" value="Genomic_DNA"/>
</dbReference>
<dbReference type="PANTHER" id="PTHR43679:SF2">
    <property type="entry name" value="OCTANOYL-[GCVH]:PROTEIN N-OCTANOYLTRANSFERASE"/>
    <property type="match status" value="1"/>
</dbReference>
<dbReference type="CDD" id="cd16443">
    <property type="entry name" value="LplA"/>
    <property type="match status" value="1"/>
</dbReference>
<gene>
    <name evidence="2" type="ORF">LC0644_1939</name>
</gene>
<dbReference type="AlphaFoldDB" id="A0A0C9NZ78"/>
<dbReference type="PROSITE" id="PS51733">
    <property type="entry name" value="BPL_LPL_CATALYTIC"/>
    <property type="match status" value="1"/>
</dbReference>